<evidence type="ECO:0000256" key="8">
    <source>
        <dbReference type="ARBA" id="ARBA00022989"/>
    </source>
</evidence>
<feature type="transmembrane region" description="Helical" evidence="16">
    <location>
        <begin position="1107"/>
        <end position="1128"/>
    </location>
</feature>
<evidence type="ECO:0000256" key="14">
    <source>
        <dbReference type="PROSITE-ProRule" id="PRU00221"/>
    </source>
</evidence>
<feature type="compositionally biased region" description="Polar residues" evidence="15">
    <location>
        <begin position="598"/>
        <end position="607"/>
    </location>
</feature>
<name>A0A3M6U8R3_POCDA</name>
<feature type="compositionally biased region" description="Low complexity" evidence="15">
    <location>
        <begin position="624"/>
        <end position="639"/>
    </location>
</feature>
<feature type="repeat" description="WD" evidence="14">
    <location>
        <begin position="143"/>
        <end position="185"/>
    </location>
</feature>
<dbReference type="InterPro" id="IPR002524">
    <property type="entry name" value="Cation_efflux"/>
</dbReference>
<evidence type="ECO:0000256" key="13">
    <source>
        <dbReference type="ARBA" id="ARBA00045455"/>
    </source>
</evidence>
<feature type="transmembrane region" description="Helical" evidence="16">
    <location>
        <begin position="1083"/>
        <end position="1101"/>
    </location>
</feature>
<dbReference type="STRING" id="46731.A0A3M6U8R3"/>
<dbReference type="OrthoDB" id="5382797at2759"/>
<dbReference type="Gene3D" id="2.130.10.10">
    <property type="entry name" value="YVTN repeat-like/Quinoprotein amine dehydrogenase"/>
    <property type="match status" value="3"/>
</dbReference>
<evidence type="ECO:0000259" key="17">
    <source>
        <dbReference type="Pfam" id="PF01545"/>
    </source>
</evidence>
<dbReference type="PROSITE" id="PS50294">
    <property type="entry name" value="WD_REPEATS_REGION"/>
    <property type="match status" value="3"/>
</dbReference>
<keyword evidence="4 14" id="KW-0853">WD repeat</keyword>
<feature type="region of interest" description="Disordered" evidence="15">
    <location>
        <begin position="1229"/>
        <end position="1292"/>
    </location>
</feature>
<evidence type="ECO:0000256" key="3">
    <source>
        <dbReference type="ARBA" id="ARBA00022448"/>
    </source>
</evidence>
<dbReference type="Pfam" id="PF00400">
    <property type="entry name" value="WD40"/>
    <property type="match status" value="3"/>
</dbReference>
<comment type="function">
    <text evidence="13">Has probably no intrinsic transporter activity but together with SLC30A5 forms a functional zinc ion:proton antiporter heterodimer, mediating zinc entry into the lumen of organelles along the secretory pathway. As part of that zinc ion:proton antiporter, contributes to zinc ion homeostasis within the early secretory pathway and regulates the activation and folding of enzymes like alkaline phosphatases and enzymes involved in phosphatidylinositol glycan anchor biosynthesis.</text>
</comment>
<evidence type="ECO:0000256" key="16">
    <source>
        <dbReference type="SAM" id="Phobius"/>
    </source>
</evidence>
<feature type="compositionally biased region" description="Basic and acidic residues" evidence="15">
    <location>
        <begin position="640"/>
        <end position="655"/>
    </location>
</feature>
<evidence type="ECO:0000256" key="7">
    <source>
        <dbReference type="ARBA" id="ARBA00022833"/>
    </source>
</evidence>
<keyword evidence="3" id="KW-0813">Transport</keyword>
<feature type="region of interest" description="Disordered" evidence="15">
    <location>
        <begin position="556"/>
        <end position="694"/>
    </location>
</feature>
<dbReference type="SUPFAM" id="SSF50978">
    <property type="entry name" value="WD40 repeat-like"/>
    <property type="match status" value="1"/>
</dbReference>
<keyword evidence="19" id="KW-1185">Reference proteome</keyword>
<dbReference type="InterPro" id="IPR001680">
    <property type="entry name" value="WD40_rpt"/>
</dbReference>
<feature type="repeat" description="WD" evidence="14">
    <location>
        <begin position="54"/>
        <end position="89"/>
    </location>
</feature>
<feature type="compositionally biased region" description="Low complexity" evidence="15">
    <location>
        <begin position="1230"/>
        <end position="1244"/>
    </location>
</feature>
<dbReference type="PANTHER" id="PTHR46531">
    <property type="entry name" value="ZINC TRANSPORTER 6"/>
    <property type="match status" value="1"/>
</dbReference>
<keyword evidence="8 16" id="KW-1133">Transmembrane helix</keyword>
<dbReference type="PROSITE" id="PS50082">
    <property type="entry name" value="WD_REPEATS_2"/>
    <property type="match status" value="3"/>
</dbReference>
<keyword evidence="5 16" id="KW-0812">Transmembrane</keyword>
<dbReference type="SUPFAM" id="SSF161111">
    <property type="entry name" value="Cation efflux protein transmembrane domain-like"/>
    <property type="match status" value="1"/>
</dbReference>
<evidence type="ECO:0000256" key="11">
    <source>
        <dbReference type="ARBA" id="ARBA00023136"/>
    </source>
</evidence>
<evidence type="ECO:0000256" key="2">
    <source>
        <dbReference type="ARBA" id="ARBA00008873"/>
    </source>
</evidence>
<evidence type="ECO:0000256" key="1">
    <source>
        <dbReference type="ARBA" id="ARBA00004166"/>
    </source>
</evidence>
<feature type="compositionally biased region" description="Polar residues" evidence="15">
    <location>
        <begin position="676"/>
        <end position="694"/>
    </location>
</feature>
<feature type="repeat" description="WD" evidence="14">
    <location>
        <begin position="353"/>
        <end position="385"/>
    </location>
</feature>
<evidence type="ECO:0000313" key="18">
    <source>
        <dbReference type="EMBL" id="RMX50053.1"/>
    </source>
</evidence>
<dbReference type="Pfam" id="PF01545">
    <property type="entry name" value="Cation_efflux"/>
    <property type="match status" value="1"/>
</dbReference>
<comment type="caution">
    <text evidence="18">The sequence shown here is derived from an EMBL/GenBank/DDBJ whole genome shotgun (WGS) entry which is preliminary data.</text>
</comment>
<dbReference type="InterPro" id="IPR052005">
    <property type="entry name" value="CDF_SLC30A"/>
</dbReference>
<dbReference type="GO" id="GO:0006829">
    <property type="term" value="P:zinc ion transport"/>
    <property type="evidence" value="ECO:0007669"/>
    <property type="project" value="TreeGrafter"/>
</dbReference>
<gene>
    <name evidence="18" type="ORF">pdam_00002858</name>
</gene>
<keyword evidence="6" id="KW-0677">Repeat</keyword>
<feature type="compositionally biased region" description="Polar residues" evidence="15">
    <location>
        <begin position="1273"/>
        <end position="1292"/>
    </location>
</feature>
<keyword evidence="9" id="KW-0333">Golgi apparatus</keyword>
<dbReference type="InterPro" id="IPR019775">
    <property type="entry name" value="WD40_repeat_CS"/>
</dbReference>
<evidence type="ECO:0000256" key="6">
    <source>
        <dbReference type="ARBA" id="ARBA00022737"/>
    </source>
</evidence>
<dbReference type="GO" id="GO:0005794">
    <property type="term" value="C:Golgi apparatus"/>
    <property type="evidence" value="ECO:0007669"/>
    <property type="project" value="UniProtKB-SubCell"/>
</dbReference>
<dbReference type="InterPro" id="IPR058533">
    <property type="entry name" value="Cation_efflux_TM"/>
</dbReference>
<dbReference type="EMBL" id="RCHS01002011">
    <property type="protein sequence ID" value="RMX50053.1"/>
    <property type="molecule type" value="Genomic_DNA"/>
</dbReference>
<dbReference type="InterPro" id="IPR036322">
    <property type="entry name" value="WD40_repeat_dom_sf"/>
</dbReference>
<evidence type="ECO:0000256" key="12">
    <source>
        <dbReference type="ARBA" id="ARBA00038600"/>
    </source>
</evidence>
<keyword evidence="7" id="KW-0862">Zinc</keyword>
<dbReference type="GO" id="GO:0008324">
    <property type="term" value="F:monoatomic cation transmembrane transporter activity"/>
    <property type="evidence" value="ECO:0007669"/>
    <property type="project" value="InterPro"/>
</dbReference>
<dbReference type="GO" id="GO:0016020">
    <property type="term" value="C:membrane"/>
    <property type="evidence" value="ECO:0007669"/>
    <property type="project" value="InterPro"/>
</dbReference>
<organism evidence="18 19">
    <name type="scientific">Pocillopora damicornis</name>
    <name type="common">Cauliflower coral</name>
    <name type="synonym">Millepora damicornis</name>
    <dbReference type="NCBI Taxonomy" id="46731"/>
    <lineage>
        <taxon>Eukaryota</taxon>
        <taxon>Metazoa</taxon>
        <taxon>Cnidaria</taxon>
        <taxon>Anthozoa</taxon>
        <taxon>Hexacorallia</taxon>
        <taxon>Scleractinia</taxon>
        <taxon>Astrocoeniina</taxon>
        <taxon>Pocilloporidae</taxon>
        <taxon>Pocillopora</taxon>
    </lineage>
</organism>
<feature type="compositionally biased region" description="Polar residues" evidence="15">
    <location>
        <begin position="1247"/>
        <end position="1260"/>
    </location>
</feature>
<comment type="subunit">
    <text evidence="12">Heterodimer with SLC30A5; form a functional zinc ion transmembrane transporter.</text>
</comment>
<evidence type="ECO:0000256" key="10">
    <source>
        <dbReference type="ARBA" id="ARBA00023065"/>
    </source>
</evidence>
<comment type="subcellular location">
    <subcellularLocation>
        <location evidence="1">Golgi apparatus</location>
        <location evidence="1">trans-Golgi network membrane</location>
        <topology evidence="1">Multi-pass membrane protein</topology>
    </subcellularLocation>
</comment>
<dbReference type="Gene3D" id="1.20.1510.10">
    <property type="entry name" value="Cation efflux protein transmembrane domain"/>
    <property type="match status" value="1"/>
</dbReference>
<feature type="transmembrane region" description="Helical" evidence="16">
    <location>
        <begin position="914"/>
        <end position="933"/>
    </location>
</feature>
<accession>A0A3M6U8R3</accession>
<reference evidence="18 19" key="1">
    <citation type="journal article" date="2018" name="Sci. Rep.">
        <title>Comparative analysis of the Pocillopora damicornis genome highlights role of immune system in coral evolution.</title>
        <authorList>
            <person name="Cunning R."/>
            <person name="Bay R.A."/>
            <person name="Gillette P."/>
            <person name="Baker A.C."/>
            <person name="Traylor-Knowles N."/>
        </authorList>
    </citation>
    <scope>NUCLEOTIDE SEQUENCE [LARGE SCALE GENOMIC DNA]</scope>
    <source>
        <strain evidence="18">RSMAS</strain>
        <tissue evidence="18">Whole animal</tissue>
    </source>
</reference>
<proteinExistence type="inferred from homology"/>
<dbReference type="InterPro" id="IPR027469">
    <property type="entry name" value="Cation_efflux_TMD_sf"/>
</dbReference>
<keyword evidence="10" id="KW-0406">Ion transport</keyword>
<keyword evidence="11 16" id="KW-0472">Membrane</keyword>
<evidence type="ECO:0000256" key="4">
    <source>
        <dbReference type="ARBA" id="ARBA00022574"/>
    </source>
</evidence>
<comment type="similarity">
    <text evidence="2">Belongs to the cation diffusion facilitator (CDF) transporter (TC 2.A.4) family. SLC30A subfamily.</text>
</comment>
<feature type="transmembrane region" description="Helical" evidence="16">
    <location>
        <begin position="945"/>
        <end position="964"/>
    </location>
</feature>
<evidence type="ECO:0000256" key="15">
    <source>
        <dbReference type="SAM" id="MobiDB-lite"/>
    </source>
</evidence>
<evidence type="ECO:0000256" key="5">
    <source>
        <dbReference type="ARBA" id="ARBA00022692"/>
    </source>
</evidence>
<dbReference type="SMART" id="SM00320">
    <property type="entry name" value="WD40"/>
    <property type="match status" value="6"/>
</dbReference>
<protein>
    <recommendedName>
        <fullName evidence="17">Cation efflux protein transmembrane domain-containing protein</fullName>
    </recommendedName>
</protein>
<evidence type="ECO:0000313" key="19">
    <source>
        <dbReference type="Proteomes" id="UP000275408"/>
    </source>
</evidence>
<feature type="domain" description="Cation efflux protein transmembrane" evidence="17">
    <location>
        <begin position="917"/>
        <end position="1137"/>
    </location>
</feature>
<sequence>MSFKNYPARGGSVRHLSSFPQYQSLAETYGCSAVHKSFLSDYFARCSSLYHLDLLGHYGCVNAIEFSNNGGEFIVSGGDDRRVVVWNIEKCVYGTQPPVSMKGEHKSNIFCTVFDNDNRHIFSAGNDNQALRHNFTTGETVGMYYHDDPVYGLNIHPEDNNVFLTASDDGKVMLWDIRASPVSGSSTCIARHESAFHAAVFNPVDPSLIATANSKKGVQLWDVRVPIRFVANYLHQEMINVDLLFSCLRQFSYGAPQMCAMGLKWNRTGDMITALRRRLPPVLYHVTRSSAVAEFHHPGYNNVCTMKSNCFAGSKDQFVVSGSDDFNIYIWEVPDDWADHDKVLTVGRAFMVLHGHRSIVNQVRFNPETHMLLSAGVEKVIKVWSPFPVPRGCSEMDTSHKSRRELYSHSDYLSFIQFGGLPLNHDEYESKSTAEDPRMLAFFDSLIQREKDNLHSDSEDSLLDDFHLSFILQPDSSEESDSDTTETSMSHLLLRELLHRPSSETLEGRAAINSSGQGVLRRLRKLRDTVVIRDLLNAGSSSTDSEEGNHVKVVVPTLPSDLESGEGTTQSTVQFKRHKPHAKRQYRSRNRSRDVDDTSSSESANESDYTKQKIQIRADKADSIETSSSSNSSSSGSSSHSERDSRKSKGYRENTESSSDDAEICKLSHKRRKLNRANSKNLSNNLKTQGNECRATEVNTNGTIENYQQLDGNNGEDSQNANNILHGEGIINSDRCEASQTDCSSDLHVVSPSNASIRQYLVLDAIVQEEALFKQLTQVQLDFYKERHIGAVSDSLKMDSSQKLPSYNSATAAATPSIGTERLLRYLPKKQSEVRQVAIDIPETGNSQLMNQDVLKAGLTALERAKSLRMRGTLNEEERVTLSSAIKPFPQRSQPIMKRARRELQSVLAERQGWRIFWMIILNALCSFGLFVYSGSTNSLALTSFSYLTIFDLLSLLTCLLSLWVSLQKPSTTFSFGYERFEVLAVFTTTVLVMFGALFIVKESTERLLMPPEVMTDNLLPVTSVGLFLHLLVTYGVTNKPFSLVSKAASSNWLQDAVNDFGHSICGFAPFLGKVLVQRFNPIALLGVAGAALVLTTDFLINYNQSFIADSFCAIVTAFMMWATMLPLSIYSGQILLQTCPIDIMNQIDKCLREASTLDGVLEFRNEHFWTVSFGRMAGSLHVRVRRDASEQMVLAHVTNKLSSHVTHLTIQVFKDDWIRPSSTTKVNIPSLPSVAGSPSSSLLTRPYSSPQLYKTNSPPVTRGLDRPKTDNRTATNKASTPFMTISPHKTS</sequence>
<dbReference type="Proteomes" id="UP000275408">
    <property type="component" value="Unassembled WGS sequence"/>
</dbReference>
<feature type="transmembrane region" description="Helical" evidence="16">
    <location>
        <begin position="984"/>
        <end position="1001"/>
    </location>
</feature>
<dbReference type="PANTHER" id="PTHR46531:SF1">
    <property type="entry name" value="ZINC TRANSPORTER 6"/>
    <property type="match status" value="1"/>
</dbReference>
<feature type="compositionally biased region" description="Basic and acidic residues" evidence="15">
    <location>
        <begin position="608"/>
        <end position="623"/>
    </location>
</feature>
<dbReference type="NCBIfam" id="TIGR01297">
    <property type="entry name" value="CDF"/>
    <property type="match status" value="1"/>
</dbReference>
<feature type="compositionally biased region" description="Basic residues" evidence="15">
    <location>
        <begin position="575"/>
        <end position="590"/>
    </location>
</feature>
<evidence type="ECO:0000256" key="9">
    <source>
        <dbReference type="ARBA" id="ARBA00023034"/>
    </source>
</evidence>
<dbReference type="PROSITE" id="PS00678">
    <property type="entry name" value="WD_REPEATS_1"/>
    <property type="match status" value="1"/>
</dbReference>
<dbReference type="InterPro" id="IPR015943">
    <property type="entry name" value="WD40/YVTN_repeat-like_dom_sf"/>
</dbReference>